<keyword evidence="2" id="KW-1185">Reference proteome</keyword>
<evidence type="ECO:0000313" key="2">
    <source>
        <dbReference type="Proteomes" id="UP001155840"/>
    </source>
</evidence>
<sequence length="144" mass="15738">MARAKKSTKTTAAKTTIQKTADRLRGAVHDHLDISAHIKPEARTATKAKTVGCDIEISAEKARRLATAVSLYKTAESGSRATKYHPQMRVTPSPEAVRIAKAIKAAMPAHYVAESTLDVVAISRRQTSDEPRMMQHSVMPYVGR</sequence>
<comment type="caution">
    <text evidence="1">The sequence shown here is derived from an EMBL/GenBank/DDBJ whole genome shotgun (WGS) entry which is preliminary data.</text>
</comment>
<evidence type="ECO:0000313" key="1">
    <source>
        <dbReference type="EMBL" id="NHT78955.1"/>
    </source>
</evidence>
<dbReference type="Proteomes" id="UP001155840">
    <property type="component" value="Unassembled WGS sequence"/>
</dbReference>
<protein>
    <submittedName>
        <fullName evidence="1">Uncharacterized protein</fullName>
    </submittedName>
</protein>
<proteinExistence type="predicted"/>
<reference evidence="1" key="1">
    <citation type="submission" date="2020-03" db="EMBL/GenBank/DDBJ databases">
        <title>Ferranicluibacter endophyticum gen. nov., sp. nov., a new genus isolated from Rubus ulmifolius Schott. stem.</title>
        <authorList>
            <person name="Roca-Couso R."/>
            <person name="Flores-Felix J.D."/>
            <person name="Igual J.M."/>
            <person name="Rivas R."/>
        </authorList>
    </citation>
    <scope>NUCLEOTIDE SEQUENCE</scope>
    <source>
        <strain evidence="1">CRRU44</strain>
    </source>
</reference>
<dbReference type="EMBL" id="JAANCM010000023">
    <property type="protein sequence ID" value="NHT78955.1"/>
    <property type="molecule type" value="Genomic_DNA"/>
</dbReference>
<organism evidence="1 2">
    <name type="scientific">Ferranicluibacter rubi</name>
    <dbReference type="NCBI Taxonomy" id="2715133"/>
    <lineage>
        <taxon>Bacteria</taxon>
        <taxon>Pseudomonadati</taxon>
        <taxon>Pseudomonadota</taxon>
        <taxon>Alphaproteobacteria</taxon>
        <taxon>Hyphomicrobiales</taxon>
        <taxon>Rhizobiaceae</taxon>
        <taxon>Ferranicluibacter</taxon>
    </lineage>
</organism>
<gene>
    <name evidence="1" type="ORF">G8E10_24965</name>
</gene>
<dbReference type="RefSeq" id="WP_167131119.1">
    <property type="nucleotide sequence ID" value="NZ_JAANCM010000023.1"/>
</dbReference>
<dbReference type="AlphaFoldDB" id="A0AA43ZJA2"/>
<name>A0AA43ZJA2_9HYPH</name>
<accession>A0AA43ZJA2</accession>